<keyword evidence="2" id="KW-1185">Reference proteome</keyword>
<dbReference type="Proteomes" id="UP001218218">
    <property type="component" value="Unassembled WGS sequence"/>
</dbReference>
<reference evidence="1" key="1">
    <citation type="submission" date="2023-03" db="EMBL/GenBank/DDBJ databases">
        <title>Massive genome expansion in bonnet fungi (Mycena s.s.) driven by repeated elements and novel gene families across ecological guilds.</title>
        <authorList>
            <consortium name="Lawrence Berkeley National Laboratory"/>
            <person name="Harder C.B."/>
            <person name="Miyauchi S."/>
            <person name="Viragh M."/>
            <person name="Kuo A."/>
            <person name="Thoen E."/>
            <person name="Andreopoulos B."/>
            <person name="Lu D."/>
            <person name="Skrede I."/>
            <person name="Drula E."/>
            <person name="Henrissat B."/>
            <person name="Morin E."/>
            <person name="Kohler A."/>
            <person name="Barry K."/>
            <person name="LaButti K."/>
            <person name="Morin E."/>
            <person name="Salamov A."/>
            <person name="Lipzen A."/>
            <person name="Mereny Z."/>
            <person name="Hegedus B."/>
            <person name="Baldrian P."/>
            <person name="Stursova M."/>
            <person name="Weitz H."/>
            <person name="Taylor A."/>
            <person name="Grigoriev I.V."/>
            <person name="Nagy L.G."/>
            <person name="Martin F."/>
            <person name="Kauserud H."/>
        </authorList>
    </citation>
    <scope>NUCLEOTIDE SEQUENCE</scope>
    <source>
        <strain evidence="1">CBHHK002</strain>
    </source>
</reference>
<accession>A0AAD6Z705</accession>
<proteinExistence type="predicted"/>
<sequence>KPWTHLAYQLAMDHYFKILCAHEEIKWLNVEIHQVVTWIHDENQFLRKMEVILWDGEGKSEKEKEDEYMAVQVCLYRQCHGHFNMGHMQHFCGLAHTPGFMGSLTCRVAVEHQELWEHLQELCM</sequence>
<evidence type="ECO:0000313" key="1">
    <source>
        <dbReference type="EMBL" id="KAJ7309280.1"/>
    </source>
</evidence>
<organism evidence="1 2">
    <name type="scientific">Mycena albidolilacea</name>
    <dbReference type="NCBI Taxonomy" id="1033008"/>
    <lineage>
        <taxon>Eukaryota</taxon>
        <taxon>Fungi</taxon>
        <taxon>Dikarya</taxon>
        <taxon>Basidiomycota</taxon>
        <taxon>Agaricomycotina</taxon>
        <taxon>Agaricomycetes</taxon>
        <taxon>Agaricomycetidae</taxon>
        <taxon>Agaricales</taxon>
        <taxon>Marasmiineae</taxon>
        <taxon>Mycenaceae</taxon>
        <taxon>Mycena</taxon>
    </lineage>
</organism>
<dbReference type="AlphaFoldDB" id="A0AAD6Z705"/>
<feature type="non-terminal residue" evidence="1">
    <location>
        <position position="1"/>
    </location>
</feature>
<comment type="caution">
    <text evidence="1">The sequence shown here is derived from an EMBL/GenBank/DDBJ whole genome shotgun (WGS) entry which is preliminary data.</text>
</comment>
<protein>
    <submittedName>
        <fullName evidence="1">Uncharacterized protein</fullName>
    </submittedName>
</protein>
<name>A0AAD6Z705_9AGAR</name>
<dbReference type="EMBL" id="JARIHO010000082">
    <property type="protein sequence ID" value="KAJ7309280.1"/>
    <property type="molecule type" value="Genomic_DNA"/>
</dbReference>
<gene>
    <name evidence="1" type="ORF">DFH08DRAFT_719371</name>
</gene>
<evidence type="ECO:0000313" key="2">
    <source>
        <dbReference type="Proteomes" id="UP001218218"/>
    </source>
</evidence>